<keyword evidence="1 2" id="KW-0067">ATP-binding</keyword>
<dbReference type="PANTHER" id="PTHR13504:SF35">
    <property type="entry name" value="PROTEIN ADENYLYLTRANSFERASE SOFIC"/>
    <property type="match status" value="1"/>
</dbReference>
<dbReference type="Pfam" id="PF02661">
    <property type="entry name" value="Fic"/>
    <property type="match status" value="1"/>
</dbReference>
<name>A0A1H3ZEI2_9GAMM</name>
<keyword evidence="7" id="KW-1185">Reference proteome</keyword>
<comment type="catalytic activity">
    <reaction evidence="1">
        <text>L-threonyl-[protein] + ATP = 3-O-(5'-adenylyl)-L-threonyl-[protein] + diphosphate</text>
        <dbReference type="Rhea" id="RHEA:54292"/>
        <dbReference type="Rhea" id="RHEA-COMP:11060"/>
        <dbReference type="Rhea" id="RHEA-COMP:13847"/>
        <dbReference type="ChEBI" id="CHEBI:30013"/>
        <dbReference type="ChEBI" id="CHEBI:30616"/>
        <dbReference type="ChEBI" id="CHEBI:33019"/>
        <dbReference type="ChEBI" id="CHEBI:138113"/>
        <dbReference type="EC" id="2.7.7.108"/>
    </reaction>
</comment>
<dbReference type="EC" id="2.7.7.108" evidence="1"/>
<dbReference type="SUPFAM" id="SSF140931">
    <property type="entry name" value="Fic-like"/>
    <property type="match status" value="1"/>
</dbReference>
<evidence type="ECO:0000256" key="2">
    <source>
        <dbReference type="PIRSR" id="PIRSR038925-1"/>
    </source>
</evidence>
<dbReference type="STRING" id="525918.SAMN05660964_01152"/>
<feature type="binding site" evidence="2">
    <location>
        <position position="61"/>
    </location>
    <ligand>
        <name>ATP</name>
        <dbReference type="ChEBI" id="CHEBI:30616"/>
    </ligand>
</feature>
<comment type="subunit">
    <text evidence="1">Homodimer.</text>
</comment>
<evidence type="ECO:0000313" key="6">
    <source>
        <dbReference type="EMBL" id="SEA22146.1"/>
    </source>
</evidence>
<dbReference type="EMBL" id="FNQP01000005">
    <property type="protein sequence ID" value="SEA22146.1"/>
    <property type="molecule type" value="Genomic_DNA"/>
</dbReference>
<dbReference type="InterPro" id="IPR026287">
    <property type="entry name" value="SoFic-like"/>
</dbReference>
<proteinExistence type="predicted"/>
<feature type="binding site" evidence="4">
    <location>
        <begin position="229"/>
        <end position="230"/>
    </location>
    <ligand>
        <name>ATP</name>
        <dbReference type="ChEBI" id="CHEBI:30616"/>
    </ligand>
</feature>
<feature type="binding site" evidence="2">
    <location>
        <position position="229"/>
    </location>
    <ligand>
        <name>ATP</name>
        <dbReference type="ChEBI" id="CHEBI:30616"/>
    </ligand>
</feature>
<dbReference type="AlphaFoldDB" id="A0A1H3ZEI2"/>
<accession>A0A1H3ZEI2</accession>
<keyword evidence="1" id="KW-0808">Transferase</keyword>
<dbReference type="Proteomes" id="UP000199397">
    <property type="component" value="Unassembled WGS sequence"/>
</dbReference>
<dbReference type="OrthoDB" id="9807853at2"/>
<sequence>MQLATLTDLLPQLETPAILKALVTAHRHLAELKGIAKTIPNQAILLSTLGLQEAQDSSAIENIITTQDALFKYRLQVDVVDVAAKEVSAYADGLTVGFQLVQEHGLLTLNTILAIQETLEQNRAGLRKVPGTVLRNEHTGEVVFAPPSPETLPALMSALEQLLHDEQVELDPLIKMAIIHHQFETIHPFYDGNGRTGRIINILYLVKEGLLDSPVLYLSRYINHTKVDYYRLLQQVRDTGEWQEWVIYMLHGVASTAKHTITLIEGIRTLLQQQKHHIRSHHRFYSQDLINNIFRHPYTKVQFLEDDLKVSRATATRYLDTLAVDGVLEKHKLGRENYYLNKALVDLLFNIPKIATA</sequence>
<dbReference type="Gene3D" id="1.10.10.10">
    <property type="entry name" value="Winged helix-like DNA-binding domain superfamily/Winged helix DNA-binding domain"/>
    <property type="match status" value="1"/>
</dbReference>
<dbReference type="InterPro" id="IPR036597">
    <property type="entry name" value="Fido-like_dom_sf"/>
</dbReference>
<comment type="function">
    <text evidence="1">Adenylyltransferase that mediates the addition of adenosine 5'-monophosphate (AMP) to specific residues of target proteins.</text>
</comment>
<evidence type="ECO:0000259" key="5">
    <source>
        <dbReference type="PROSITE" id="PS51459"/>
    </source>
</evidence>
<evidence type="ECO:0000256" key="3">
    <source>
        <dbReference type="PIRSR" id="PIRSR640198-1"/>
    </source>
</evidence>
<dbReference type="GO" id="GO:0070733">
    <property type="term" value="F:AMPylase activity"/>
    <property type="evidence" value="ECO:0007669"/>
    <property type="project" value="UniProtKB-UniRule"/>
</dbReference>
<feature type="binding site" evidence="2">
    <location>
        <begin position="192"/>
        <end position="198"/>
    </location>
    <ligand>
        <name>ATP</name>
        <dbReference type="ChEBI" id="CHEBI:30616"/>
    </ligand>
</feature>
<feature type="binding site" evidence="4">
    <location>
        <begin position="191"/>
        <end position="198"/>
    </location>
    <ligand>
        <name>ATP</name>
        <dbReference type="ChEBI" id="CHEBI:30616"/>
    </ligand>
</feature>
<dbReference type="Pfam" id="PF21248">
    <property type="entry name" value="SoFic-like_C"/>
    <property type="match status" value="1"/>
</dbReference>
<evidence type="ECO:0000313" key="7">
    <source>
        <dbReference type="Proteomes" id="UP000199397"/>
    </source>
</evidence>
<dbReference type="GO" id="GO:0042803">
    <property type="term" value="F:protein homodimerization activity"/>
    <property type="evidence" value="ECO:0007669"/>
    <property type="project" value="UniProtKB-UniRule"/>
</dbReference>
<dbReference type="GO" id="GO:0005524">
    <property type="term" value="F:ATP binding"/>
    <property type="evidence" value="ECO:0007669"/>
    <property type="project" value="UniProtKB-UniRule"/>
</dbReference>
<dbReference type="PANTHER" id="PTHR13504">
    <property type="entry name" value="FIDO DOMAIN-CONTAINING PROTEIN DDB_G0283145"/>
    <property type="match status" value="1"/>
</dbReference>
<protein>
    <recommendedName>
        <fullName evidence="1">Protein adenylyltransferase</fullName>
        <ecNumber evidence="1">2.7.7.108</ecNumber>
    </recommendedName>
    <alternativeName>
        <fullName evidence="1">AMPylator</fullName>
    </alternativeName>
</protein>
<dbReference type="InterPro" id="IPR003812">
    <property type="entry name" value="Fido"/>
</dbReference>
<comment type="catalytic activity">
    <reaction evidence="1">
        <text>L-tyrosyl-[protein] + ATP = O-(5'-adenylyl)-L-tyrosyl-[protein] + diphosphate</text>
        <dbReference type="Rhea" id="RHEA:54288"/>
        <dbReference type="Rhea" id="RHEA-COMP:10136"/>
        <dbReference type="Rhea" id="RHEA-COMP:13846"/>
        <dbReference type="ChEBI" id="CHEBI:30616"/>
        <dbReference type="ChEBI" id="CHEBI:33019"/>
        <dbReference type="ChEBI" id="CHEBI:46858"/>
        <dbReference type="ChEBI" id="CHEBI:83624"/>
        <dbReference type="EC" id="2.7.7.108"/>
    </reaction>
</comment>
<feature type="domain" description="Fido" evidence="5">
    <location>
        <begin position="107"/>
        <end position="251"/>
    </location>
</feature>
<dbReference type="Pfam" id="PF13784">
    <property type="entry name" value="Fic_N"/>
    <property type="match status" value="1"/>
</dbReference>
<dbReference type="RefSeq" id="WP_093066304.1">
    <property type="nucleotide sequence ID" value="NZ_FNQP01000005.1"/>
</dbReference>
<evidence type="ECO:0000256" key="4">
    <source>
        <dbReference type="PIRSR" id="PIRSR640198-2"/>
    </source>
</evidence>
<dbReference type="GO" id="GO:0000287">
    <property type="term" value="F:magnesium ion binding"/>
    <property type="evidence" value="ECO:0007669"/>
    <property type="project" value="UniProtKB-UniRule"/>
</dbReference>
<feature type="active site" evidence="3">
    <location>
        <position position="187"/>
    </location>
</feature>
<organism evidence="6 7">
    <name type="scientific">Thiothrix caldifontis</name>
    <dbReference type="NCBI Taxonomy" id="525918"/>
    <lineage>
        <taxon>Bacteria</taxon>
        <taxon>Pseudomonadati</taxon>
        <taxon>Pseudomonadota</taxon>
        <taxon>Gammaproteobacteria</taxon>
        <taxon>Thiotrichales</taxon>
        <taxon>Thiotrichaceae</taxon>
        <taxon>Thiothrix</taxon>
    </lineage>
</organism>
<reference evidence="6 7" key="1">
    <citation type="submission" date="2016-10" db="EMBL/GenBank/DDBJ databases">
        <authorList>
            <person name="de Groot N.N."/>
        </authorList>
    </citation>
    <scope>NUCLEOTIDE SEQUENCE [LARGE SCALE GENOMIC DNA]</scope>
    <source>
        <strain evidence="6 7">DSM 21228</strain>
    </source>
</reference>
<gene>
    <name evidence="6" type="ORF">SAMN05660964_01152</name>
</gene>
<keyword evidence="1" id="KW-0548">Nucleotidyltransferase</keyword>
<dbReference type="InterPro" id="IPR048770">
    <property type="entry name" value="SoFic-like_C"/>
</dbReference>
<dbReference type="PIRSF" id="PIRSF038925">
    <property type="entry name" value="AMP-prot_trans"/>
    <property type="match status" value="1"/>
</dbReference>
<dbReference type="InterPro" id="IPR036388">
    <property type="entry name" value="WH-like_DNA-bd_sf"/>
</dbReference>
<keyword evidence="1 2" id="KW-0547">Nucleotide-binding</keyword>
<dbReference type="InterPro" id="IPR040198">
    <property type="entry name" value="Fido_containing"/>
</dbReference>
<dbReference type="InterPro" id="IPR025758">
    <property type="entry name" value="Fic/DOC_N"/>
</dbReference>
<dbReference type="Gene3D" id="1.10.3290.10">
    <property type="entry name" value="Fido-like domain"/>
    <property type="match status" value="1"/>
</dbReference>
<feature type="binding site" evidence="2">
    <location>
        <position position="187"/>
    </location>
    <ligand>
        <name>ATP</name>
        <dbReference type="ChEBI" id="CHEBI:30616"/>
    </ligand>
</feature>
<evidence type="ECO:0000256" key="1">
    <source>
        <dbReference type="PIRNR" id="PIRNR038925"/>
    </source>
</evidence>
<dbReference type="PROSITE" id="PS51459">
    <property type="entry name" value="FIDO"/>
    <property type="match status" value="1"/>
</dbReference>